<sequence length="240" mass="27159">MGILADLGIEVEVLVNHAAAEEYLCRDPNSDDGLETNAVYRRYIRSQENAAFAFRCGVRAGESPAKDWINDPSNAILFEVNIDNRQGLESLKQHVEAGAPSVTIGALLDRANDEQREFRFASIPTVEDSSKERWTRDLDLARLMGTFRVRAWRVTKAGVVKKKPRPRPSRASELEFNVPLSEKALTKLREDEGRMISHTVKLSPPLDLDDDFQGPWISWDKPDQHPLAEFVFHYRSQGEG</sequence>
<accession>A0ABR4ETS0</accession>
<evidence type="ECO:0000259" key="1">
    <source>
        <dbReference type="Pfam" id="PF25534"/>
    </source>
</evidence>
<dbReference type="EMBL" id="JBAWTH010000028">
    <property type="protein sequence ID" value="KAL2285842.1"/>
    <property type="molecule type" value="Genomic_DNA"/>
</dbReference>
<dbReference type="Pfam" id="PF25534">
    <property type="entry name" value="DUF7918"/>
    <property type="match status" value="1"/>
</dbReference>
<reference evidence="2 3" key="1">
    <citation type="submission" date="2024-03" db="EMBL/GenBank/DDBJ databases">
        <title>A high-quality draft genome sequence of Diaporthe vaccinii, a causative agent of upright dieback and viscid rot disease in cranberry plants.</title>
        <authorList>
            <person name="Sarrasin M."/>
            <person name="Lang B.F."/>
            <person name="Burger G."/>
        </authorList>
    </citation>
    <scope>NUCLEOTIDE SEQUENCE [LARGE SCALE GENOMIC DNA]</scope>
    <source>
        <strain evidence="2 3">IS7</strain>
    </source>
</reference>
<dbReference type="PANTHER" id="PTHR36223:SF1">
    <property type="entry name" value="TRANSCRIPTION ELONGATION FACTOR EAF N-TERMINAL DOMAIN-CONTAINING PROTEIN"/>
    <property type="match status" value="1"/>
</dbReference>
<evidence type="ECO:0000313" key="2">
    <source>
        <dbReference type="EMBL" id="KAL2285842.1"/>
    </source>
</evidence>
<dbReference type="InterPro" id="IPR057678">
    <property type="entry name" value="DUF7918"/>
</dbReference>
<name>A0ABR4ETS0_9PEZI</name>
<dbReference type="Proteomes" id="UP001600888">
    <property type="component" value="Unassembled WGS sequence"/>
</dbReference>
<keyword evidence="3" id="KW-1185">Reference proteome</keyword>
<organism evidence="2 3">
    <name type="scientific">Diaporthe vaccinii</name>
    <dbReference type="NCBI Taxonomy" id="105482"/>
    <lineage>
        <taxon>Eukaryota</taxon>
        <taxon>Fungi</taxon>
        <taxon>Dikarya</taxon>
        <taxon>Ascomycota</taxon>
        <taxon>Pezizomycotina</taxon>
        <taxon>Sordariomycetes</taxon>
        <taxon>Sordariomycetidae</taxon>
        <taxon>Diaporthales</taxon>
        <taxon>Diaporthaceae</taxon>
        <taxon>Diaporthe</taxon>
        <taxon>Diaporthe eres species complex</taxon>
    </lineage>
</organism>
<proteinExistence type="predicted"/>
<evidence type="ECO:0000313" key="3">
    <source>
        <dbReference type="Proteomes" id="UP001600888"/>
    </source>
</evidence>
<dbReference type="PANTHER" id="PTHR36223">
    <property type="entry name" value="BETA-LACTAMASE-TYPE TRANSPEPTIDASE FOLD DOMAIN CONTAINING PROTEIN"/>
    <property type="match status" value="1"/>
</dbReference>
<comment type="caution">
    <text evidence="2">The sequence shown here is derived from an EMBL/GenBank/DDBJ whole genome shotgun (WGS) entry which is preliminary data.</text>
</comment>
<protein>
    <recommendedName>
        <fullName evidence="1">DUF7918 domain-containing protein</fullName>
    </recommendedName>
</protein>
<gene>
    <name evidence="2" type="ORF">FJTKL_07554</name>
</gene>
<feature type="domain" description="DUF7918" evidence="1">
    <location>
        <begin position="8"/>
        <end position="237"/>
    </location>
</feature>